<dbReference type="PRINTS" id="PR00469">
    <property type="entry name" value="PNDRDTASEII"/>
</dbReference>
<dbReference type="Proteomes" id="UP001500729">
    <property type="component" value="Unassembled WGS sequence"/>
</dbReference>
<evidence type="ECO:0000256" key="2">
    <source>
        <dbReference type="SAM" id="MobiDB-lite"/>
    </source>
</evidence>
<evidence type="ECO:0000313" key="4">
    <source>
        <dbReference type="Proteomes" id="UP001500729"/>
    </source>
</evidence>
<keyword evidence="1" id="KW-0560">Oxidoreductase</keyword>
<accession>A0ABP3MFI1</accession>
<evidence type="ECO:0000256" key="1">
    <source>
        <dbReference type="ARBA" id="ARBA00023002"/>
    </source>
</evidence>
<dbReference type="RefSeq" id="WP_011874033.1">
    <property type="nucleotide sequence ID" value="NZ_BAAAGS010000007.1"/>
</dbReference>
<reference evidence="4" key="1">
    <citation type="journal article" date="2019" name="Int. J. Syst. Evol. Microbiol.">
        <title>The Global Catalogue of Microorganisms (GCM) 10K type strain sequencing project: providing services to taxonomists for standard genome sequencing and annotation.</title>
        <authorList>
            <consortium name="The Broad Institute Genomics Platform"/>
            <consortium name="The Broad Institute Genome Sequencing Center for Infectious Disease"/>
            <person name="Wu L."/>
            <person name="Ma J."/>
        </authorList>
    </citation>
    <scope>NUCLEOTIDE SEQUENCE [LARGE SCALE GENOMIC DNA]</scope>
    <source>
        <strain evidence="4">JCM 10303</strain>
    </source>
</reference>
<feature type="compositionally biased region" description="Low complexity" evidence="2">
    <location>
        <begin position="365"/>
        <end position="389"/>
    </location>
</feature>
<dbReference type="InterPro" id="IPR036188">
    <property type="entry name" value="FAD/NAD-bd_sf"/>
</dbReference>
<sequence>MREIDVVVIGAGQAGLSSAFHLRRTGHEPGAGYVVLDDGDGPGGAWRHRWPSLRIGGAHGVHDLPGLAFDVGDASRPASEVVAEYFERYERTFDLPVLRPVEVRAVRDSGERLTVATSVGDWSARAVINATGTWEHPFWPRYPGQELFAGRQLHTADYRGPEEFSGMHVVVVGGGISAVEHLAEISEVASTTWVTRRPPDFGEAEFTPERGREAVAEVQRRVRAGLPPGSVVSVTGLPPTPAVRAARERGVLERQPMFDRVTEHGVAWRDGRELRADAILWATGFRPAIRHLAPLQLRGRGGGIEVDGTRAVREPRLHLVGYGPSASSVGAGRAGRAAVREINGLLARPQSSTSDNAAAGHRLTASRTGSSSSSPTWSVSSTTVPSSSF</sequence>
<proteinExistence type="predicted"/>
<evidence type="ECO:0000313" key="3">
    <source>
        <dbReference type="EMBL" id="GAA0517843.1"/>
    </source>
</evidence>
<dbReference type="Gene3D" id="3.50.50.60">
    <property type="entry name" value="FAD/NAD(P)-binding domain"/>
    <property type="match status" value="1"/>
</dbReference>
<dbReference type="PANTHER" id="PTHR43539">
    <property type="entry name" value="FLAVIN-BINDING MONOOXYGENASE-LIKE PROTEIN (AFU_ORTHOLOGUE AFUA_4G09220)"/>
    <property type="match status" value="1"/>
</dbReference>
<feature type="region of interest" description="Disordered" evidence="2">
    <location>
        <begin position="346"/>
        <end position="389"/>
    </location>
</feature>
<dbReference type="InterPro" id="IPR050982">
    <property type="entry name" value="Auxin_biosynth/cation_transpt"/>
</dbReference>
<dbReference type="EMBL" id="BAAAGS010000007">
    <property type="protein sequence ID" value="GAA0517843.1"/>
    <property type="molecule type" value="Genomic_DNA"/>
</dbReference>
<name>A0ABP3MFI1_SACER</name>
<keyword evidence="4" id="KW-1185">Reference proteome</keyword>
<dbReference type="PANTHER" id="PTHR43539:SF78">
    <property type="entry name" value="FLAVIN-CONTAINING MONOOXYGENASE"/>
    <property type="match status" value="1"/>
</dbReference>
<organism evidence="3 4">
    <name type="scientific">Saccharopolyspora erythraea</name>
    <name type="common">Streptomyces erythraeus</name>
    <dbReference type="NCBI Taxonomy" id="1836"/>
    <lineage>
        <taxon>Bacteria</taxon>
        <taxon>Bacillati</taxon>
        <taxon>Actinomycetota</taxon>
        <taxon>Actinomycetes</taxon>
        <taxon>Pseudonocardiales</taxon>
        <taxon>Pseudonocardiaceae</taxon>
        <taxon>Saccharopolyspora</taxon>
    </lineage>
</organism>
<dbReference type="PRINTS" id="PR00368">
    <property type="entry name" value="FADPNR"/>
</dbReference>
<comment type="caution">
    <text evidence="3">The sequence shown here is derived from an EMBL/GenBank/DDBJ whole genome shotgun (WGS) entry which is preliminary data.</text>
</comment>
<dbReference type="SUPFAM" id="SSF51905">
    <property type="entry name" value="FAD/NAD(P)-binding domain"/>
    <property type="match status" value="1"/>
</dbReference>
<protein>
    <submittedName>
        <fullName evidence="3">NAD(P)-binding domain-containing protein</fullName>
    </submittedName>
</protein>
<gene>
    <name evidence="3" type="ORF">GCM10009533_16230</name>
</gene>
<dbReference type="Pfam" id="PF13738">
    <property type="entry name" value="Pyr_redox_3"/>
    <property type="match status" value="1"/>
</dbReference>